<reference evidence="1 2" key="1">
    <citation type="journal article" date="2022" name="Allergy">
        <title>Genome assembly and annotation of Periplaneta americana reveal a comprehensive cockroach allergen profile.</title>
        <authorList>
            <person name="Wang L."/>
            <person name="Xiong Q."/>
            <person name="Saelim N."/>
            <person name="Wang L."/>
            <person name="Nong W."/>
            <person name="Wan A.T."/>
            <person name="Shi M."/>
            <person name="Liu X."/>
            <person name="Cao Q."/>
            <person name="Hui J.H.L."/>
            <person name="Sookrung N."/>
            <person name="Leung T.F."/>
            <person name="Tungtrongchitr A."/>
            <person name="Tsui S.K.W."/>
        </authorList>
    </citation>
    <scope>NUCLEOTIDE SEQUENCE [LARGE SCALE GENOMIC DNA]</scope>
    <source>
        <strain evidence="1">PWHHKU_190912</strain>
    </source>
</reference>
<protein>
    <submittedName>
        <fullName evidence="1">Uncharacterized protein</fullName>
    </submittedName>
</protein>
<dbReference type="Proteomes" id="UP001148838">
    <property type="component" value="Unassembled WGS sequence"/>
</dbReference>
<gene>
    <name evidence="1" type="ORF">ANN_22353</name>
</gene>
<name>A0ABQ8S863_PERAM</name>
<keyword evidence="2" id="KW-1185">Reference proteome</keyword>
<comment type="caution">
    <text evidence="1">The sequence shown here is derived from an EMBL/GenBank/DDBJ whole genome shotgun (WGS) entry which is preliminary data.</text>
</comment>
<evidence type="ECO:0000313" key="2">
    <source>
        <dbReference type="Proteomes" id="UP001148838"/>
    </source>
</evidence>
<organism evidence="1 2">
    <name type="scientific">Periplaneta americana</name>
    <name type="common">American cockroach</name>
    <name type="synonym">Blatta americana</name>
    <dbReference type="NCBI Taxonomy" id="6978"/>
    <lineage>
        <taxon>Eukaryota</taxon>
        <taxon>Metazoa</taxon>
        <taxon>Ecdysozoa</taxon>
        <taxon>Arthropoda</taxon>
        <taxon>Hexapoda</taxon>
        <taxon>Insecta</taxon>
        <taxon>Pterygota</taxon>
        <taxon>Neoptera</taxon>
        <taxon>Polyneoptera</taxon>
        <taxon>Dictyoptera</taxon>
        <taxon>Blattodea</taxon>
        <taxon>Blattoidea</taxon>
        <taxon>Blattidae</taxon>
        <taxon>Blattinae</taxon>
        <taxon>Periplaneta</taxon>
    </lineage>
</organism>
<evidence type="ECO:0000313" key="1">
    <source>
        <dbReference type="EMBL" id="KAJ4430143.1"/>
    </source>
</evidence>
<dbReference type="EMBL" id="JAJSOF020000033">
    <property type="protein sequence ID" value="KAJ4430143.1"/>
    <property type="molecule type" value="Genomic_DNA"/>
</dbReference>
<sequence>MARNHGLKQRPQLGCARHCYEEVGDPDDVCIRLYSMESKDIQDVYLQGLIDTMDIARRRPRLNYLNSKKKSASFKYHVMVGHQRIGVCLTACLSLQRIKVKRVRRLRELAILGESP</sequence>
<accession>A0ABQ8S863</accession>
<proteinExistence type="predicted"/>